<evidence type="ECO:0000313" key="2">
    <source>
        <dbReference type="Proteomes" id="UP000886856"/>
    </source>
</evidence>
<accession>A0A9D2HZ44</accession>
<dbReference type="AlphaFoldDB" id="A0A9D2HZ44"/>
<comment type="caution">
    <text evidence="1">The sequence shown here is derived from an EMBL/GenBank/DDBJ whole genome shotgun (WGS) entry which is preliminary data.</text>
</comment>
<name>A0A9D2HZ44_9LACT</name>
<gene>
    <name evidence="1" type="ORF">H9948_04430</name>
</gene>
<protein>
    <submittedName>
        <fullName evidence="1">Uncharacterized protein</fullName>
    </submittedName>
</protein>
<sequence>MFKSDVASLAKDVEHGNAYVYTKYEWLEFLQELLDEVEDKEDFENRIKEFENYDFDVLIDGLGSEHQYMV</sequence>
<evidence type="ECO:0000313" key="1">
    <source>
        <dbReference type="EMBL" id="HJA90020.1"/>
    </source>
</evidence>
<organism evidence="1 2">
    <name type="scientific">Candidatus Jeotgalibaca merdavium</name>
    <dbReference type="NCBI Taxonomy" id="2838627"/>
    <lineage>
        <taxon>Bacteria</taxon>
        <taxon>Bacillati</taxon>
        <taxon>Bacillota</taxon>
        <taxon>Bacilli</taxon>
        <taxon>Lactobacillales</taxon>
        <taxon>Carnobacteriaceae</taxon>
        <taxon>Jeotgalibaca</taxon>
    </lineage>
</organism>
<dbReference type="Proteomes" id="UP000886856">
    <property type="component" value="Unassembled WGS sequence"/>
</dbReference>
<reference evidence="1" key="1">
    <citation type="journal article" date="2021" name="PeerJ">
        <title>Extensive microbial diversity within the chicken gut microbiome revealed by metagenomics and culture.</title>
        <authorList>
            <person name="Gilroy R."/>
            <person name="Ravi A."/>
            <person name="Getino M."/>
            <person name="Pursley I."/>
            <person name="Horton D.L."/>
            <person name="Alikhan N.F."/>
            <person name="Baker D."/>
            <person name="Gharbi K."/>
            <person name="Hall N."/>
            <person name="Watson M."/>
            <person name="Adriaenssens E.M."/>
            <person name="Foster-Nyarko E."/>
            <person name="Jarju S."/>
            <person name="Secka A."/>
            <person name="Antonio M."/>
            <person name="Oren A."/>
            <person name="Chaudhuri R.R."/>
            <person name="La Ragione R."/>
            <person name="Hildebrand F."/>
            <person name="Pallen M.J."/>
        </authorList>
    </citation>
    <scope>NUCLEOTIDE SEQUENCE</scope>
    <source>
        <strain evidence="1">CHK171-505</strain>
    </source>
</reference>
<reference evidence="1" key="2">
    <citation type="submission" date="2021-04" db="EMBL/GenBank/DDBJ databases">
        <authorList>
            <person name="Gilroy R."/>
        </authorList>
    </citation>
    <scope>NUCLEOTIDE SEQUENCE</scope>
    <source>
        <strain evidence="1">CHK171-505</strain>
    </source>
</reference>
<proteinExistence type="predicted"/>
<dbReference type="EMBL" id="DWYW01000096">
    <property type="protein sequence ID" value="HJA90020.1"/>
    <property type="molecule type" value="Genomic_DNA"/>
</dbReference>